<evidence type="ECO:0000313" key="1">
    <source>
        <dbReference type="EMBL" id="KAJ1896417.1"/>
    </source>
</evidence>
<dbReference type="Proteomes" id="UP001150581">
    <property type="component" value="Unassembled WGS sequence"/>
</dbReference>
<sequence length="1155" mass="129353">MATHWRRILFVGILAAIGSPSPVDYLSLAVLLIFWQLLSLTTLADRYVSRIKRHLEQKMCALLQVKALDFFMMSHCNPYEAWSSKNKLQKISSGTVTLLGALSSAFGQFFNVWIIYREIGWYAVIPVVITLAHQLFSHLVSQKIENLRQLNQASKIPRFQDNYYSILNNIRTIKFYAWENVFIGVKAFRDNPDYVPPMVWHMASYSVDLIGCASSQISAALTIIVFFGASSKPVSYPKIALLVDSIDSLTKFTKTIASVGKTIVEINKGVDFMQTLFDVEQKVYITHVTETGEDGVAVELDNCVLSWGDNKFALDPITLCVKAGEFVTIIGRIGGGKSSLLSGLCGEMPVVGGRGHVYGKTGYVSQKPYIMNDTFRENVLMGAEYDEEWMHQVLEACALSEDVEQFAAGDLSEIGPNGINLSSSQKVRLALARALYLKADVYIFDDLLAAVDARVERLIIERVLASGGIIGDKTRILVTHAEHLVPLSSKVVTLAEGHAVIVEQQPVDFVSAVNIDEHVPDSSTETASTSNADTKSGKFTIHPELKDPSFKLWQLWRFIKLSGYVAVAIVAVIQLANVYAIYYVESLRIGLMVDSNPNTMRQSMSRYLIVNAFIEIGRMQLNSFEAWIRKVLWTKRVLEKMRRQLISSILSLPLTLFERLSSQQLVDIFTNDRNYVAIDFPQTLCNSVLFDGFLAASSILQITMASPIVVLLCLPLVSITIFYSVFFGNPENCIWRLGFLHFLYDSLKHNNIVLENRALFRIHGCADQYLDRFRASTAGDIKYNYYHRVAGSLRGILATVCVELIRSGVLMFNIYRRLYTSTLVLSGEVDVMISLSLNVFSRATALTQVFDSLENQLPALSRYYQFTEQLEREAPAVIKDASSEPSWLQNGVVEFRNYSMRYRPELDLVLKGLSFSAQGREKIGIVGRTGAGKGSITYALMRLVEPASGQIIIDGIDISTIGLHDLRSCIAIIPQDPALFKGTIRDNLDPANEYTDDEVWEAIRAGQISNLLDTPTEKYVKPLDNKNSDEGPWIEGVGLNKWVDHSGANFSVGQQQLISLCRALLWRRKIIILDEATANVDSKTDQIMQEVIRREFKECTVLTIAHRLGTVMDSDRILVMDHGQMAEFDSPENLLADKNSHFSQLVESMKLNHGN</sequence>
<reference evidence="1" key="1">
    <citation type="submission" date="2022-07" db="EMBL/GenBank/DDBJ databases">
        <title>Phylogenomic reconstructions and comparative analyses of Kickxellomycotina fungi.</title>
        <authorList>
            <person name="Reynolds N.K."/>
            <person name="Stajich J.E."/>
            <person name="Barry K."/>
            <person name="Grigoriev I.V."/>
            <person name="Crous P."/>
            <person name="Smith M.E."/>
        </authorList>
    </citation>
    <scope>NUCLEOTIDE SEQUENCE</scope>
    <source>
        <strain evidence="1">Benny 63K</strain>
    </source>
</reference>
<dbReference type="EMBL" id="JANBPG010000449">
    <property type="protein sequence ID" value="KAJ1896417.1"/>
    <property type="molecule type" value="Genomic_DNA"/>
</dbReference>
<proteinExistence type="predicted"/>
<organism evidence="1 2">
    <name type="scientific">Kickxella alabastrina</name>
    <dbReference type="NCBI Taxonomy" id="61397"/>
    <lineage>
        <taxon>Eukaryota</taxon>
        <taxon>Fungi</taxon>
        <taxon>Fungi incertae sedis</taxon>
        <taxon>Zoopagomycota</taxon>
        <taxon>Kickxellomycotina</taxon>
        <taxon>Kickxellomycetes</taxon>
        <taxon>Kickxellales</taxon>
        <taxon>Kickxellaceae</taxon>
        <taxon>Kickxella</taxon>
    </lineage>
</organism>
<gene>
    <name evidence="1" type="ORF">LPJ66_004003</name>
</gene>
<comment type="caution">
    <text evidence="1">The sequence shown here is derived from an EMBL/GenBank/DDBJ whole genome shotgun (WGS) entry which is preliminary data.</text>
</comment>
<name>A0ACC1IMG1_9FUNG</name>
<evidence type="ECO:0000313" key="2">
    <source>
        <dbReference type="Proteomes" id="UP001150581"/>
    </source>
</evidence>
<keyword evidence="2" id="KW-1185">Reference proteome</keyword>
<protein>
    <submittedName>
        <fullName evidence="1">Uncharacterized protein</fullName>
    </submittedName>
</protein>
<accession>A0ACC1IMG1</accession>